<sequence length="334" mass="35556">MLPIPSRLRSLFACLALGLLLWGWAVPAHAVSVPALHEIFESFDQVSQQITDSISNALGTSQISTIVNVLFASFALFLFVWKFAGFALRGFNMLDLMTLMLSIFFVYILLTGYQAIFPPIIGAGRHIANVLGSGISGRDPTISMAEAIFGMIGSVDFEAGCSGLSCLGADILSWPAALVAYAIVIILGIIATLVELWTLWGFQIAYAIGWFTIPFLLFERLSFLFDGWLKFFFGMLVYIMVANVNLGVVLLGLEIMFGVAHGTNDIPAQTVTVDGFFDIMGMIVFLVVGIASLYSTGKFASAIVHSAAGGGIGDVVQKAAQATATAAGAAVALL</sequence>
<feature type="transmembrane region" description="Helical" evidence="5">
    <location>
        <begin position="231"/>
        <end position="255"/>
    </location>
</feature>
<protein>
    <submittedName>
        <fullName evidence="7">Type IV secretion system protein</fullName>
    </submittedName>
</protein>
<name>A0ABT0YTD2_9BURK</name>
<keyword evidence="3 5" id="KW-1133">Transmembrane helix</keyword>
<comment type="caution">
    <text evidence="7">The sequence shown here is derived from an EMBL/GenBank/DDBJ whole genome shotgun (WGS) entry which is preliminary data.</text>
</comment>
<accession>A0ABT0YTD2</accession>
<keyword evidence="2 5" id="KW-0812">Transmembrane</keyword>
<evidence type="ECO:0000256" key="3">
    <source>
        <dbReference type="ARBA" id="ARBA00022989"/>
    </source>
</evidence>
<feature type="transmembrane region" description="Helical" evidence="5">
    <location>
        <begin position="200"/>
        <end position="219"/>
    </location>
</feature>
<gene>
    <name evidence="7" type="ORF">M8A51_20335</name>
</gene>
<feature type="transmembrane region" description="Helical" evidence="5">
    <location>
        <begin position="275"/>
        <end position="294"/>
    </location>
</feature>
<keyword evidence="6" id="KW-0732">Signal</keyword>
<evidence type="ECO:0000313" key="7">
    <source>
        <dbReference type="EMBL" id="MCM5681883.1"/>
    </source>
</evidence>
<dbReference type="EMBL" id="JAMKFE010000014">
    <property type="protein sequence ID" value="MCM5681883.1"/>
    <property type="molecule type" value="Genomic_DNA"/>
</dbReference>
<reference evidence="7" key="1">
    <citation type="submission" date="2022-05" db="EMBL/GenBank/DDBJ databases">
        <title>Schlegelella sp. nov., isolated from mangrove soil.</title>
        <authorList>
            <person name="Liu Y."/>
            <person name="Ge X."/>
            <person name="Liu W."/>
        </authorList>
    </citation>
    <scope>NUCLEOTIDE SEQUENCE</scope>
    <source>
        <strain evidence="7">S2-27</strain>
    </source>
</reference>
<evidence type="ECO:0000256" key="2">
    <source>
        <dbReference type="ARBA" id="ARBA00022692"/>
    </source>
</evidence>
<feature type="transmembrane region" description="Helical" evidence="5">
    <location>
        <begin position="171"/>
        <end position="194"/>
    </location>
</feature>
<feature type="transmembrane region" description="Helical" evidence="5">
    <location>
        <begin position="63"/>
        <end position="84"/>
    </location>
</feature>
<evidence type="ECO:0000256" key="1">
    <source>
        <dbReference type="ARBA" id="ARBA00004141"/>
    </source>
</evidence>
<dbReference type="RefSeq" id="WP_251780363.1">
    <property type="nucleotide sequence ID" value="NZ_JAMKFE010000014.1"/>
</dbReference>
<feature type="chain" id="PRO_5045563295" evidence="6">
    <location>
        <begin position="31"/>
        <end position="334"/>
    </location>
</feature>
<organism evidence="7 8">
    <name type="scientific">Caldimonas mangrovi</name>
    <dbReference type="NCBI Taxonomy" id="2944811"/>
    <lineage>
        <taxon>Bacteria</taxon>
        <taxon>Pseudomonadati</taxon>
        <taxon>Pseudomonadota</taxon>
        <taxon>Betaproteobacteria</taxon>
        <taxon>Burkholderiales</taxon>
        <taxon>Sphaerotilaceae</taxon>
        <taxon>Caldimonas</taxon>
    </lineage>
</organism>
<evidence type="ECO:0000256" key="5">
    <source>
        <dbReference type="SAM" id="Phobius"/>
    </source>
</evidence>
<dbReference type="InterPro" id="IPR007688">
    <property type="entry name" value="Conjugal_tfr_TrbL/VirB6"/>
</dbReference>
<evidence type="ECO:0000256" key="4">
    <source>
        <dbReference type="ARBA" id="ARBA00023136"/>
    </source>
</evidence>
<dbReference type="Pfam" id="PF04610">
    <property type="entry name" value="TrbL"/>
    <property type="match status" value="1"/>
</dbReference>
<keyword evidence="4 5" id="KW-0472">Membrane</keyword>
<keyword evidence="8" id="KW-1185">Reference proteome</keyword>
<dbReference type="Proteomes" id="UP001165541">
    <property type="component" value="Unassembled WGS sequence"/>
</dbReference>
<feature type="transmembrane region" description="Helical" evidence="5">
    <location>
        <begin position="96"/>
        <end position="121"/>
    </location>
</feature>
<evidence type="ECO:0000313" key="8">
    <source>
        <dbReference type="Proteomes" id="UP001165541"/>
    </source>
</evidence>
<comment type="subcellular location">
    <subcellularLocation>
        <location evidence="1">Membrane</location>
        <topology evidence="1">Multi-pass membrane protein</topology>
    </subcellularLocation>
</comment>
<proteinExistence type="predicted"/>
<feature type="signal peptide" evidence="6">
    <location>
        <begin position="1"/>
        <end position="30"/>
    </location>
</feature>
<evidence type="ECO:0000256" key="6">
    <source>
        <dbReference type="SAM" id="SignalP"/>
    </source>
</evidence>